<organism evidence="4 5">
    <name type="scientific">Urechidicola vernalis</name>
    <dbReference type="NCBI Taxonomy" id="3075600"/>
    <lineage>
        <taxon>Bacteria</taxon>
        <taxon>Pseudomonadati</taxon>
        <taxon>Bacteroidota</taxon>
        <taxon>Flavobacteriia</taxon>
        <taxon>Flavobacteriales</taxon>
        <taxon>Flavobacteriaceae</taxon>
        <taxon>Urechidicola</taxon>
    </lineage>
</organism>
<dbReference type="RefSeq" id="WP_311592197.1">
    <property type="nucleotide sequence ID" value="NZ_JAVRHV010000001.1"/>
</dbReference>
<protein>
    <submittedName>
        <fullName evidence="4">LPS assembly protein LptD</fullName>
    </submittedName>
</protein>
<name>A0ABU2Y2A8_9FLAO</name>
<evidence type="ECO:0000256" key="2">
    <source>
        <dbReference type="SAM" id="SignalP"/>
    </source>
</evidence>
<reference evidence="4 5" key="1">
    <citation type="submission" date="2023-09" db="EMBL/GenBank/DDBJ databases">
        <authorList>
            <person name="Rey-Velasco X."/>
        </authorList>
    </citation>
    <scope>NUCLEOTIDE SEQUENCE [LARGE SCALE GENOMIC DNA]</scope>
    <source>
        <strain evidence="4 5">P050</strain>
    </source>
</reference>
<keyword evidence="2" id="KW-0732">Signal</keyword>
<evidence type="ECO:0000259" key="3">
    <source>
        <dbReference type="Pfam" id="PF19838"/>
    </source>
</evidence>
<proteinExistence type="predicted"/>
<keyword evidence="5" id="KW-1185">Reference proteome</keyword>
<evidence type="ECO:0000256" key="1">
    <source>
        <dbReference type="SAM" id="MobiDB-lite"/>
    </source>
</evidence>
<sequence length="877" mass="99105">MQLNLPKILFTLFFISFAGQFASAQNTPPITTSSTDTIGKNEKSLVQPKDSVQLDSVIRPKGAIEAIVSHSADSTQSYNLDRSLMTLYYNAEVDYGNINIKAGIITINSETNMVMARGIIDSTGYIQRPIVVQDGQESTHDSIKLNTKTEKALAWGTLSEITGLDTKTGIMKKVNDSTIYVSNISITTSKKPIPDYEIRVDKGKLVPDKKIVGGKSQFIIAEVPTPLILPFSYFPLTQGRTSGIIMPSYGSTREQGFYLQNGGYYLALNEYFDLALMGDVYTNGSWGINAQSNYKVRYKFNGSFGFRYENLYNGIRGLDDYNRSSNYNIRWSHSQDGKSNPNARFSASVNLGSSTYYRQSLNEYNSNSFLNNTLSSSISYQRRFVGTPFNLTSSMTHSQNTNTESIIMSLPSLQVSMDRIYPFAPKIGAKKGMLQNLGTTYNFKGDYRINTTDEFFFKSEMFETAQTGMQHDANLSTSTKLFKHFTLSPNARYKEVWYFDKVNKYYDDTTDEVVTDTIKGFNAFREYNAGASISTTIYGDFVFKKGSKIEAIRHTMRPSVSYSYRPDFPQYYEEYQYSDDPTDIREYSPLENGIYGGPSRGISNSLGLSVNNIFEAKVRSKDSTETEAQKISLLKTLSLSTNYNMAADTLKWSPLNMSAGTAFFKDKMAVNLRATMDPYGLDVNGRRIDRFNIDNGGSLFRLTNAGLTMNYSIKSKSSKNESNQNNSAARDDTGSDGIFGEDLRATNDPRNQDNSEENKTSKIYNSTMPWSVRFAYAMNYSNTIGQNEITSHSLMFSGDIELTPKWQMGFSSGYDFKNHGFTYTQLRFNRDLDSWRMSFNWVPFGPRTTYNFYIGIKSGVFSDVKYDKRKQPDRRLF</sequence>
<evidence type="ECO:0000313" key="4">
    <source>
        <dbReference type="EMBL" id="MDT0552339.1"/>
    </source>
</evidence>
<dbReference type="Pfam" id="PF19838">
    <property type="entry name" value="LptD_2"/>
    <property type="match status" value="1"/>
</dbReference>
<dbReference type="PANTHER" id="PTHR30189:SF1">
    <property type="entry name" value="LPS-ASSEMBLY PROTEIN LPTD"/>
    <property type="match status" value="1"/>
</dbReference>
<dbReference type="InterPro" id="IPR050218">
    <property type="entry name" value="LptD"/>
</dbReference>
<gene>
    <name evidence="4" type="ORF">RM519_03690</name>
</gene>
<feature type="region of interest" description="Disordered" evidence="1">
    <location>
        <begin position="715"/>
        <end position="762"/>
    </location>
</feature>
<feature type="signal peptide" evidence="2">
    <location>
        <begin position="1"/>
        <end position="24"/>
    </location>
</feature>
<feature type="chain" id="PRO_5047219115" evidence="2">
    <location>
        <begin position="25"/>
        <end position="877"/>
    </location>
</feature>
<feature type="domain" description="LPS-assembly protein LptD central" evidence="3">
    <location>
        <begin position="211"/>
        <end position="679"/>
    </location>
</feature>
<accession>A0ABU2Y2A8</accession>
<dbReference type="EMBL" id="JAVRHV010000001">
    <property type="protein sequence ID" value="MDT0552339.1"/>
    <property type="molecule type" value="Genomic_DNA"/>
</dbReference>
<dbReference type="Proteomes" id="UP001252186">
    <property type="component" value="Unassembled WGS sequence"/>
</dbReference>
<comment type="caution">
    <text evidence="4">The sequence shown here is derived from an EMBL/GenBank/DDBJ whole genome shotgun (WGS) entry which is preliminary data.</text>
</comment>
<feature type="compositionally biased region" description="Basic and acidic residues" evidence="1">
    <location>
        <begin position="741"/>
        <end position="760"/>
    </location>
</feature>
<dbReference type="InterPro" id="IPR045659">
    <property type="entry name" value="LptD_2"/>
</dbReference>
<feature type="compositionally biased region" description="Low complexity" evidence="1">
    <location>
        <begin position="715"/>
        <end position="727"/>
    </location>
</feature>
<dbReference type="PANTHER" id="PTHR30189">
    <property type="entry name" value="LPS-ASSEMBLY PROTEIN"/>
    <property type="match status" value="1"/>
</dbReference>
<evidence type="ECO:0000313" key="5">
    <source>
        <dbReference type="Proteomes" id="UP001252186"/>
    </source>
</evidence>